<keyword evidence="6 7" id="KW-0472">Membrane</keyword>
<evidence type="ECO:0000313" key="9">
    <source>
        <dbReference type="EMBL" id="SHH88453.1"/>
    </source>
</evidence>
<dbReference type="GO" id="GO:0005886">
    <property type="term" value="C:plasma membrane"/>
    <property type="evidence" value="ECO:0007669"/>
    <property type="project" value="UniProtKB-SubCell"/>
</dbReference>
<evidence type="ECO:0000256" key="6">
    <source>
        <dbReference type="ARBA" id="ARBA00023136"/>
    </source>
</evidence>
<evidence type="ECO:0000256" key="5">
    <source>
        <dbReference type="ARBA" id="ARBA00022989"/>
    </source>
</evidence>
<feature type="transmembrane region" description="Helical" evidence="7">
    <location>
        <begin position="72"/>
        <end position="93"/>
    </location>
</feature>
<evidence type="ECO:0000256" key="3">
    <source>
        <dbReference type="ARBA" id="ARBA00022475"/>
    </source>
</evidence>
<dbReference type="AlphaFoldDB" id="A0A1M5WN55"/>
<feature type="transmembrane region" description="Helical" evidence="7">
    <location>
        <begin position="105"/>
        <end position="127"/>
    </location>
</feature>
<keyword evidence="4 7" id="KW-0812">Transmembrane</keyword>
<dbReference type="SUPFAM" id="SSF161098">
    <property type="entry name" value="MetI-like"/>
    <property type="match status" value="1"/>
</dbReference>
<keyword evidence="3" id="KW-1003">Cell membrane</keyword>
<accession>A0A1M5WN55</accession>
<organism evidence="9 10">
    <name type="scientific">Clostridium collagenovorans DSM 3089</name>
    <dbReference type="NCBI Taxonomy" id="1121306"/>
    <lineage>
        <taxon>Bacteria</taxon>
        <taxon>Bacillati</taxon>
        <taxon>Bacillota</taxon>
        <taxon>Clostridia</taxon>
        <taxon>Eubacteriales</taxon>
        <taxon>Clostridiaceae</taxon>
        <taxon>Clostridium</taxon>
    </lineage>
</organism>
<dbReference type="Proteomes" id="UP000184526">
    <property type="component" value="Unassembled WGS sequence"/>
</dbReference>
<evidence type="ECO:0000259" key="8">
    <source>
        <dbReference type="PROSITE" id="PS50928"/>
    </source>
</evidence>
<dbReference type="InterPro" id="IPR035906">
    <property type="entry name" value="MetI-like_sf"/>
</dbReference>
<feature type="transmembrane region" description="Helical" evidence="7">
    <location>
        <begin position="235"/>
        <end position="256"/>
    </location>
</feature>
<proteinExistence type="inferred from homology"/>
<evidence type="ECO:0000313" key="10">
    <source>
        <dbReference type="Proteomes" id="UP000184526"/>
    </source>
</evidence>
<feature type="transmembrane region" description="Helical" evidence="7">
    <location>
        <begin position="133"/>
        <end position="156"/>
    </location>
</feature>
<dbReference type="PANTHER" id="PTHR43744">
    <property type="entry name" value="ABC TRANSPORTER PERMEASE PROTEIN MG189-RELATED-RELATED"/>
    <property type="match status" value="1"/>
</dbReference>
<keyword evidence="10" id="KW-1185">Reference proteome</keyword>
<dbReference type="PANTHER" id="PTHR43744:SF12">
    <property type="entry name" value="ABC TRANSPORTER PERMEASE PROTEIN MG189-RELATED"/>
    <property type="match status" value="1"/>
</dbReference>
<feature type="domain" description="ABC transmembrane type-1" evidence="8">
    <location>
        <begin position="68"/>
        <end position="256"/>
    </location>
</feature>
<comment type="similarity">
    <text evidence="7">Belongs to the binding-protein-dependent transport system permease family.</text>
</comment>
<name>A0A1M5WN55_9CLOT</name>
<dbReference type="Gene3D" id="1.10.3720.10">
    <property type="entry name" value="MetI-like"/>
    <property type="match status" value="1"/>
</dbReference>
<keyword evidence="9" id="KW-0762">Sugar transport</keyword>
<gene>
    <name evidence="9" type="ORF">SAMN02745196_01725</name>
</gene>
<evidence type="ECO:0000256" key="7">
    <source>
        <dbReference type="RuleBase" id="RU363032"/>
    </source>
</evidence>
<dbReference type="GO" id="GO:0055085">
    <property type="term" value="P:transmembrane transport"/>
    <property type="evidence" value="ECO:0007669"/>
    <property type="project" value="InterPro"/>
</dbReference>
<dbReference type="STRING" id="1121306.SAMN02745196_01725"/>
<sequence length="271" mass="30740">MKMKKKRNILGDTMLVIIGCISIIPFLYMLITSLKVTYNSFDFSLSLSSLTFQNYLEIFNNKSFVRYFMNSVFISTCGVILSLAFSSLAGYAFAKMDFKGNDKIFFFMIMTLIIPSQVTMIPLYIIMKNLNWINTYWALILPIPTAFGVFIMRQAILNIPKELLESARIDGYSDFKIFIKIVLPLIKPAIITLSIFTFMGAWNEFLWPLIATTETAMRTLPVGLSTLQTQYVTNYGSMMAAATITFLPPFIFYLILQSKFVEGVALSGIKG</sequence>
<dbReference type="RefSeq" id="WP_242944325.1">
    <property type="nucleotide sequence ID" value="NZ_FQXP01000006.1"/>
</dbReference>
<evidence type="ECO:0000256" key="1">
    <source>
        <dbReference type="ARBA" id="ARBA00004651"/>
    </source>
</evidence>
<dbReference type="PROSITE" id="PS50928">
    <property type="entry name" value="ABC_TM1"/>
    <property type="match status" value="1"/>
</dbReference>
<feature type="transmembrane region" description="Helical" evidence="7">
    <location>
        <begin position="12"/>
        <end position="31"/>
    </location>
</feature>
<reference evidence="9 10" key="1">
    <citation type="submission" date="2016-11" db="EMBL/GenBank/DDBJ databases">
        <authorList>
            <person name="Jaros S."/>
            <person name="Januszkiewicz K."/>
            <person name="Wedrychowicz H."/>
        </authorList>
    </citation>
    <scope>NUCLEOTIDE SEQUENCE [LARGE SCALE GENOMIC DNA]</scope>
    <source>
        <strain evidence="9 10">DSM 3089</strain>
    </source>
</reference>
<dbReference type="EMBL" id="FQXP01000006">
    <property type="protein sequence ID" value="SHH88453.1"/>
    <property type="molecule type" value="Genomic_DNA"/>
</dbReference>
<dbReference type="CDD" id="cd06261">
    <property type="entry name" value="TM_PBP2"/>
    <property type="match status" value="1"/>
</dbReference>
<protein>
    <submittedName>
        <fullName evidence="9">Multiple sugar transport system permease protein</fullName>
    </submittedName>
</protein>
<dbReference type="InterPro" id="IPR000515">
    <property type="entry name" value="MetI-like"/>
</dbReference>
<evidence type="ECO:0000256" key="2">
    <source>
        <dbReference type="ARBA" id="ARBA00022448"/>
    </source>
</evidence>
<keyword evidence="2 7" id="KW-0813">Transport</keyword>
<dbReference type="Pfam" id="PF00528">
    <property type="entry name" value="BPD_transp_1"/>
    <property type="match status" value="1"/>
</dbReference>
<feature type="transmembrane region" description="Helical" evidence="7">
    <location>
        <begin position="177"/>
        <end position="199"/>
    </location>
</feature>
<evidence type="ECO:0000256" key="4">
    <source>
        <dbReference type="ARBA" id="ARBA00022692"/>
    </source>
</evidence>
<keyword evidence="5 7" id="KW-1133">Transmembrane helix</keyword>
<comment type="subcellular location">
    <subcellularLocation>
        <location evidence="1 7">Cell membrane</location>
        <topology evidence="1 7">Multi-pass membrane protein</topology>
    </subcellularLocation>
</comment>